<accession>A0A1J5S689</accession>
<sequence>MRYLVHRTGMSRDDDPMMKCWVTGCRNFRIVGASCFYHFDCKNTGRIFVMK</sequence>
<reference evidence="1" key="1">
    <citation type="submission" date="2016-10" db="EMBL/GenBank/DDBJ databases">
        <title>Sequence of Gallionella enrichment culture.</title>
        <authorList>
            <person name="Poehlein A."/>
            <person name="Muehling M."/>
            <person name="Daniel R."/>
        </authorList>
    </citation>
    <scope>NUCLEOTIDE SEQUENCE</scope>
</reference>
<dbReference type="AlphaFoldDB" id="A0A1J5S689"/>
<comment type="caution">
    <text evidence="1">The sequence shown here is derived from an EMBL/GenBank/DDBJ whole genome shotgun (WGS) entry which is preliminary data.</text>
</comment>
<dbReference type="EMBL" id="MLJW01000102">
    <property type="protein sequence ID" value="OIQ99732.1"/>
    <property type="molecule type" value="Genomic_DNA"/>
</dbReference>
<proteinExistence type="predicted"/>
<name>A0A1J5S689_9ZZZZ</name>
<evidence type="ECO:0000313" key="1">
    <source>
        <dbReference type="EMBL" id="OIQ99732.1"/>
    </source>
</evidence>
<protein>
    <submittedName>
        <fullName evidence="1">Uncharacterized protein</fullName>
    </submittedName>
</protein>
<organism evidence="1">
    <name type="scientific">mine drainage metagenome</name>
    <dbReference type="NCBI Taxonomy" id="410659"/>
    <lineage>
        <taxon>unclassified sequences</taxon>
        <taxon>metagenomes</taxon>
        <taxon>ecological metagenomes</taxon>
    </lineage>
</organism>
<gene>
    <name evidence="1" type="ORF">GALL_181290</name>
</gene>